<comment type="caution">
    <text evidence="1">The sequence shown here is derived from an EMBL/GenBank/DDBJ whole genome shotgun (WGS) entry which is preliminary data.</text>
</comment>
<gene>
    <name evidence="1" type="ORF">EZ242_16270</name>
</gene>
<dbReference type="EMBL" id="SMLL01000006">
    <property type="protein sequence ID" value="TFY98004.1"/>
    <property type="molecule type" value="Genomic_DNA"/>
</dbReference>
<dbReference type="AlphaFoldDB" id="A0A4Z0BIP0"/>
<dbReference type="RefSeq" id="WP_135286237.1">
    <property type="nucleotide sequence ID" value="NZ_SMLL01000006.1"/>
</dbReference>
<organism evidence="1 2">
    <name type="scientific">Ramlibacter rhizophilus</name>
    <dbReference type="NCBI Taxonomy" id="1781167"/>
    <lineage>
        <taxon>Bacteria</taxon>
        <taxon>Pseudomonadati</taxon>
        <taxon>Pseudomonadota</taxon>
        <taxon>Betaproteobacteria</taxon>
        <taxon>Burkholderiales</taxon>
        <taxon>Comamonadaceae</taxon>
        <taxon>Ramlibacter</taxon>
    </lineage>
</organism>
<reference evidence="1 2" key="1">
    <citation type="submission" date="2019-03" db="EMBL/GenBank/DDBJ databases">
        <title>Ramlibacter rhizophilus CCTCC AB2015357, whole genome shotgun sequence.</title>
        <authorList>
            <person name="Zhang X."/>
            <person name="Feng G."/>
            <person name="Zhu H."/>
        </authorList>
    </citation>
    <scope>NUCLEOTIDE SEQUENCE [LARGE SCALE GENOMIC DNA]</scope>
    <source>
        <strain evidence="1 2">CCTCC AB2015357</strain>
    </source>
</reference>
<name>A0A4Z0BIP0_9BURK</name>
<evidence type="ECO:0000313" key="2">
    <source>
        <dbReference type="Proteomes" id="UP000297564"/>
    </source>
</evidence>
<proteinExistence type="predicted"/>
<accession>A0A4Z0BIP0</accession>
<keyword evidence="2" id="KW-1185">Reference proteome</keyword>
<dbReference type="Proteomes" id="UP000297564">
    <property type="component" value="Unassembled WGS sequence"/>
</dbReference>
<dbReference type="OrthoDB" id="8899193at2"/>
<sequence length="228" mass="24655">MTSERPHLSPAPVDAATEAARYALLRRLAFAIRHDLMAELQPITMTGEVLERRLAAPQPDLKQLRESAARITGFSRAAVRSCLDVITWMAPEPGRTMPVQQVVRDTVDLLGSSFGFRGFVLRNDAIEAPWSVPRTGLRQLLPACLFLLADEAGPPAEITLGAQLADGQVRVVLSLEPVEGPEGVLGEPPYRALSAAEVQLLARAEGIAFTRTGDHIELVLAQVPPEGE</sequence>
<evidence type="ECO:0000313" key="1">
    <source>
        <dbReference type="EMBL" id="TFY98004.1"/>
    </source>
</evidence>
<evidence type="ECO:0008006" key="3">
    <source>
        <dbReference type="Google" id="ProtNLM"/>
    </source>
</evidence>
<protein>
    <recommendedName>
        <fullName evidence="3">Histidine kinase</fullName>
    </recommendedName>
</protein>